<organism evidence="1 2">
    <name type="scientific">Lachnospira hominis</name>
    <name type="common">ex Liu et al. 2021</name>
    <dbReference type="NCBI Taxonomy" id="2763051"/>
    <lineage>
        <taxon>Bacteria</taxon>
        <taxon>Bacillati</taxon>
        <taxon>Bacillota</taxon>
        <taxon>Clostridia</taxon>
        <taxon>Lachnospirales</taxon>
        <taxon>Lachnospiraceae</taxon>
        <taxon>Lachnospira</taxon>
    </lineage>
</organism>
<comment type="caution">
    <text evidence="1">The sequence shown here is derived from an EMBL/GenBank/DDBJ whole genome shotgun (WGS) entry which is preliminary data.</text>
</comment>
<evidence type="ECO:0000313" key="2">
    <source>
        <dbReference type="Proteomes" id="UP000628463"/>
    </source>
</evidence>
<dbReference type="EMBL" id="JACOPD010000004">
    <property type="protein sequence ID" value="MBC5680559.1"/>
    <property type="molecule type" value="Genomic_DNA"/>
</dbReference>
<dbReference type="Pfam" id="PF14907">
    <property type="entry name" value="NTP_transf_5"/>
    <property type="match status" value="1"/>
</dbReference>
<gene>
    <name evidence="1" type="ORF">H8S01_06230</name>
</gene>
<protein>
    <submittedName>
        <fullName evidence="1">Nucleotidyltransferase family protein</fullName>
    </submittedName>
</protein>
<dbReference type="RefSeq" id="WP_021865840.1">
    <property type="nucleotide sequence ID" value="NZ_JACOPD010000004.1"/>
</dbReference>
<sequence>MNRQSDVIENWEYGLLTLLNNALNLPVSEKNDAIEVKSIIEDVSRKLDSDSIQKFNEYSEDEWNKIIKTADGHGVLPLIADELYFMDCVPDNIKIKAVAKAKKIVIQNSRLSYLTNEYMSILNDAGITAVLLKGAGTAAYYPVKSLRKSGDIDILIPDKLQFDKAVSVLELHGVVIMGEQHAWHHVEMHNENGVIIELHRALAEQFDDDDVNKKIEQYTEEMSVHNILKNIDGMNIVCPEMAWEALSLAIHMLHHFVRAGFGLKLLCDWVVFWNSEHDESQKNTFYSMISSIGITGFVKAVNIICIKYLGMKKENVFFMIQDEKTEVNTDIFLKDIIEAQEFGSTKDERMVVLRGSRFADYVREFHHQMKLNNPDKKDNKLLWPYLWVKTFAVFVRNNRTVRKTTIRSVLKSAGARSRVAYDMKLFKK</sequence>
<reference evidence="1 2" key="1">
    <citation type="submission" date="2020-08" db="EMBL/GenBank/DDBJ databases">
        <title>Genome public.</title>
        <authorList>
            <person name="Liu C."/>
            <person name="Sun Q."/>
        </authorList>
    </citation>
    <scope>NUCLEOTIDE SEQUENCE [LARGE SCALE GENOMIC DNA]</scope>
    <source>
        <strain evidence="1 2">NSJ-43</strain>
    </source>
</reference>
<evidence type="ECO:0000313" key="1">
    <source>
        <dbReference type="EMBL" id="MBC5680559.1"/>
    </source>
</evidence>
<keyword evidence="2" id="KW-1185">Reference proteome</keyword>
<proteinExistence type="predicted"/>
<dbReference type="InterPro" id="IPR039498">
    <property type="entry name" value="NTP_transf_5"/>
</dbReference>
<accession>A0ABR7FZE4</accession>
<dbReference type="Proteomes" id="UP000628463">
    <property type="component" value="Unassembled WGS sequence"/>
</dbReference>
<name>A0ABR7FZE4_9FIRM</name>